<evidence type="ECO:0000256" key="6">
    <source>
        <dbReference type="RuleBase" id="RU004466"/>
    </source>
</evidence>
<dbReference type="PROSITE" id="PS00444">
    <property type="entry name" value="POLYPRENYL_SYNTHASE_2"/>
    <property type="match status" value="1"/>
</dbReference>
<reference evidence="7" key="1">
    <citation type="submission" date="2022-05" db="EMBL/GenBank/DDBJ databases">
        <title>Impact of host demography and evolutionary history on endosymbiont molecular evolution: a test in carpenter ants (Genus Camponotus) and their Blochmannia endosymbionts.</title>
        <authorList>
            <person name="Manthey J.D."/>
            <person name="Giron J.C."/>
            <person name="Hruska J.P."/>
        </authorList>
    </citation>
    <scope>NUCLEOTIDE SEQUENCE</scope>
    <source>
        <strain evidence="7">C-006</strain>
    </source>
</reference>
<dbReference type="Pfam" id="PF00348">
    <property type="entry name" value="polyprenyl_synt"/>
    <property type="match status" value="1"/>
</dbReference>
<keyword evidence="8" id="KW-1185">Reference proteome</keyword>
<comment type="similarity">
    <text evidence="2 6">Belongs to the FPP/GGPP synthase family.</text>
</comment>
<evidence type="ECO:0000256" key="1">
    <source>
        <dbReference type="ARBA" id="ARBA00001946"/>
    </source>
</evidence>
<dbReference type="InterPro" id="IPR000092">
    <property type="entry name" value="Polyprenyl_synt"/>
</dbReference>
<evidence type="ECO:0000256" key="5">
    <source>
        <dbReference type="ARBA" id="ARBA00022842"/>
    </source>
</evidence>
<dbReference type="InterPro" id="IPR033749">
    <property type="entry name" value="Polyprenyl_synt_CS"/>
</dbReference>
<organism evidence="7 8">
    <name type="scientific">Candidatus Blochmannia ocreatus</name>
    <name type="common">nom. nud.</name>
    <dbReference type="NCBI Taxonomy" id="251538"/>
    <lineage>
        <taxon>Bacteria</taxon>
        <taxon>Pseudomonadati</taxon>
        <taxon>Pseudomonadota</taxon>
        <taxon>Gammaproteobacteria</taxon>
        <taxon>Enterobacterales</taxon>
        <taxon>Enterobacteriaceae</taxon>
        <taxon>ant endosymbionts</taxon>
        <taxon>Candidatus Blochmanniella</taxon>
    </lineage>
</organism>
<evidence type="ECO:0000256" key="2">
    <source>
        <dbReference type="ARBA" id="ARBA00006706"/>
    </source>
</evidence>
<evidence type="ECO:0000313" key="7">
    <source>
        <dbReference type="EMBL" id="URJ25177.1"/>
    </source>
</evidence>
<keyword evidence="3 6" id="KW-0808">Transferase</keyword>
<evidence type="ECO:0000256" key="3">
    <source>
        <dbReference type="ARBA" id="ARBA00022679"/>
    </source>
</evidence>
<dbReference type="CDD" id="cd00685">
    <property type="entry name" value="Trans_IPPS_HT"/>
    <property type="match status" value="1"/>
</dbReference>
<dbReference type="PANTHER" id="PTHR12001:SF69">
    <property type="entry name" value="ALL TRANS-POLYPRENYL-DIPHOSPHATE SYNTHASE PDSS1"/>
    <property type="match status" value="1"/>
</dbReference>
<dbReference type="PROSITE" id="PS00723">
    <property type="entry name" value="POLYPRENYL_SYNTHASE_1"/>
    <property type="match status" value="1"/>
</dbReference>
<dbReference type="Gene3D" id="1.10.600.10">
    <property type="entry name" value="Farnesyl Diphosphate Synthase"/>
    <property type="match status" value="1"/>
</dbReference>
<dbReference type="Proteomes" id="UP001056834">
    <property type="component" value="Chromosome"/>
</dbReference>
<keyword evidence="4" id="KW-0479">Metal-binding</keyword>
<dbReference type="RefSeq" id="WP_250223308.1">
    <property type="nucleotide sequence ID" value="NZ_CP097762.1"/>
</dbReference>
<evidence type="ECO:0000256" key="4">
    <source>
        <dbReference type="ARBA" id="ARBA00022723"/>
    </source>
</evidence>
<dbReference type="EC" id="2.5.1.90" evidence="7"/>
<dbReference type="InterPro" id="IPR008949">
    <property type="entry name" value="Isoprenoid_synthase_dom_sf"/>
</dbReference>
<keyword evidence="5" id="KW-0460">Magnesium</keyword>
<protein>
    <submittedName>
        <fullName evidence="7">Octaprenyl diphosphate synthase</fullName>
        <ecNumber evidence="7">2.5.1.90</ecNumber>
    </submittedName>
</protein>
<proteinExistence type="inferred from homology"/>
<dbReference type="GO" id="GO:0106350">
    <property type="term" value="F:all-trans-octaprenyl-diphosphate synthase activity"/>
    <property type="evidence" value="ECO:0007669"/>
    <property type="project" value="UniProtKB-EC"/>
</dbReference>
<sequence>MNINQIIQLIAPDMAHVNSEIRTRLKSKITLINKLAQYIIDNKGKQIRPMITILSAKALQYKKKQHITIAALIEFIHTAALLHDDVVDHSCMRRGQITTNVIFGNSANILVGDFIYTKAFQMMTELKSLRILSLMSDAVNIIAEGEIKQLMNCNNPNITIDNYMKIIYSKTARLFEVASQASAILAKANIFQEKALRNYGRYVGVAFQLIDDLLDYDASETILGKNIGNDLNEGKLTLPLLHTIHHSTPKQASFIRNAIKTGNNRHLLNKILSTMREYGSLEYTKKCATIRINKAISCLKILPTSPYKKALKSLATNIVQRIQ</sequence>
<dbReference type="EMBL" id="CP097762">
    <property type="protein sequence ID" value="URJ25177.1"/>
    <property type="molecule type" value="Genomic_DNA"/>
</dbReference>
<dbReference type="SFLD" id="SFLDS00005">
    <property type="entry name" value="Isoprenoid_Synthase_Type_I"/>
    <property type="match status" value="1"/>
</dbReference>
<accession>A0ABY4SV03</accession>
<comment type="cofactor">
    <cofactor evidence="1">
        <name>Mg(2+)</name>
        <dbReference type="ChEBI" id="CHEBI:18420"/>
    </cofactor>
</comment>
<gene>
    <name evidence="7" type="primary">ispB</name>
    <name evidence="7" type="ORF">M9405_00355</name>
</gene>
<dbReference type="SUPFAM" id="SSF48576">
    <property type="entry name" value="Terpenoid synthases"/>
    <property type="match status" value="1"/>
</dbReference>
<name>A0ABY4SV03_9ENTR</name>
<dbReference type="PANTHER" id="PTHR12001">
    <property type="entry name" value="GERANYLGERANYL PYROPHOSPHATE SYNTHASE"/>
    <property type="match status" value="1"/>
</dbReference>
<evidence type="ECO:0000313" key="8">
    <source>
        <dbReference type="Proteomes" id="UP001056834"/>
    </source>
</evidence>
<dbReference type="NCBIfam" id="NF008140">
    <property type="entry name" value="PRK10888.1"/>
    <property type="match status" value="1"/>
</dbReference>